<sequence length="60" mass="6829">MPHYFTLPAPPVRVRLPYHQATAAQRALAVDYLQQRLAAHFPTLRVSSWPVALADHRPDL</sequence>
<evidence type="ECO:0000313" key="1">
    <source>
        <dbReference type="EMBL" id="UOE36776.1"/>
    </source>
</evidence>
<protein>
    <submittedName>
        <fullName evidence="1">Uncharacterized protein</fullName>
    </submittedName>
</protein>
<accession>A0ABY4BFK9</accession>
<dbReference type="EMBL" id="CP094538">
    <property type="protein sequence ID" value="UOE36776.1"/>
    <property type="molecule type" value="Genomic_DNA"/>
</dbReference>
<keyword evidence="2" id="KW-1185">Reference proteome</keyword>
<dbReference type="RefSeq" id="WP_243520963.1">
    <property type="nucleotide sequence ID" value="NZ_CP094538.1"/>
</dbReference>
<dbReference type="Proteomes" id="UP000831390">
    <property type="component" value="Plasmid unnamed4"/>
</dbReference>
<reference evidence="1 2" key="1">
    <citation type="submission" date="2022-03" db="EMBL/GenBank/DDBJ databases">
        <title>Hymenobactersp. isolated from the air.</title>
        <authorList>
            <person name="Won M."/>
            <person name="Kwon S.-W."/>
        </authorList>
    </citation>
    <scope>NUCLEOTIDE SEQUENCE [LARGE SCALE GENOMIC DNA]</scope>
    <source>
        <strain evidence="1 2">KACC 22596</strain>
        <plasmid evidence="1 2">unnamed4</plasmid>
    </source>
</reference>
<keyword evidence="1" id="KW-0614">Plasmid</keyword>
<name>A0ABY4BFK9_9BACT</name>
<organism evidence="1 2">
    <name type="scientific">Hymenobacter monticola</name>
    <dbReference type="NCBI Taxonomy" id="1705399"/>
    <lineage>
        <taxon>Bacteria</taxon>
        <taxon>Pseudomonadati</taxon>
        <taxon>Bacteroidota</taxon>
        <taxon>Cytophagia</taxon>
        <taxon>Cytophagales</taxon>
        <taxon>Hymenobacteraceae</taxon>
        <taxon>Hymenobacter</taxon>
    </lineage>
</organism>
<gene>
    <name evidence="1" type="ORF">MTP16_25600</name>
</gene>
<evidence type="ECO:0000313" key="2">
    <source>
        <dbReference type="Proteomes" id="UP000831390"/>
    </source>
</evidence>
<proteinExistence type="predicted"/>
<geneLocation type="plasmid" evidence="1 2">
    <name>unnamed4</name>
</geneLocation>